<feature type="non-terminal residue" evidence="1">
    <location>
        <position position="95"/>
    </location>
</feature>
<gene>
    <name evidence="1" type="ORF">CC84DRAFT_1044568</name>
</gene>
<dbReference type="PANTHER" id="PTHR38049">
    <property type="entry name" value="RICIN B LECTIN DOMAIN-CONTAINING PROTEIN"/>
    <property type="match status" value="1"/>
</dbReference>
<dbReference type="GeneID" id="28756888"/>
<evidence type="ECO:0000313" key="2">
    <source>
        <dbReference type="Proteomes" id="UP000077069"/>
    </source>
</evidence>
<dbReference type="OrthoDB" id="3928002at2759"/>
<keyword evidence="2" id="KW-1185">Reference proteome</keyword>
<sequence length="95" mass="11064">VAPIQDWVPTLNWVYLDAHSYQLKYGVHEDSECNLAGPFDCIPQNQHLTFQDWEGFRAVEIQTNKWTIYFDADDDGLKDKVPPEAALVEIELERR</sequence>
<name>A0A177CMC2_9PLEO</name>
<protein>
    <submittedName>
        <fullName evidence="1">Uncharacterized protein</fullName>
    </submittedName>
</protein>
<proteinExistence type="predicted"/>
<dbReference type="STRING" id="1460663.A0A177CMC2"/>
<accession>A0A177CMC2</accession>
<dbReference type="InParanoid" id="A0A177CMC2"/>
<dbReference type="AlphaFoldDB" id="A0A177CMC2"/>
<evidence type="ECO:0000313" key="1">
    <source>
        <dbReference type="EMBL" id="OAG08663.1"/>
    </source>
</evidence>
<dbReference type="RefSeq" id="XP_018039028.1">
    <property type="nucleotide sequence ID" value="XM_018173402.1"/>
</dbReference>
<organism evidence="1 2">
    <name type="scientific">Paraphaeosphaeria sporulosa</name>
    <dbReference type="NCBI Taxonomy" id="1460663"/>
    <lineage>
        <taxon>Eukaryota</taxon>
        <taxon>Fungi</taxon>
        <taxon>Dikarya</taxon>
        <taxon>Ascomycota</taxon>
        <taxon>Pezizomycotina</taxon>
        <taxon>Dothideomycetes</taxon>
        <taxon>Pleosporomycetidae</taxon>
        <taxon>Pleosporales</taxon>
        <taxon>Massarineae</taxon>
        <taxon>Didymosphaeriaceae</taxon>
        <taxon>Paraphaeosphaeria</taxon>
    </lineage>
</organism>
<feature type="non-terminal residue" evidence="1">
    <location>
        <position position="1"/>
    </location>
</feature>
<dbReference type="Proteomes" id="UP000077069">
    <property type="component" value="Unassembled WGS sequence"/>
</dbReference>
<reference evidence="1 2" key="1">
    <citation type="submission" date="2016-05" db="EMBL/GenBank/DDBJ databases">
        <title>Comparative analysis of secretome profiles of manganese(II)-oxidizing ascomycete fungi.</title>
        <authorList>
            <consortium name="DOE Joint Genome Institute"/>
            <person name="Zeiner C.A."/>
            <person name="Purvine S.O."/>
            <person name="Zink E.M."/>
            <person name="Wu S."/>
            <person name="Pasa-Tolic L."/>
            <person name="Chaput D.L."/>
            <person name="Haridas S."/>
            <person name="Grigoriev I.V."/>
            <person name="Santelli C.M."/>
            <person name="Hansel C.M."/>
        </authorList>
    </citation>
    <scope>NUCLEOTIDE SEQUENCE [LARGE SCALE GENOMIC DNA]</scope>
    <source>
        <strain evidence="1 2">AP3s5-JAC2a</strain>
    </source>
</reference>
<dbReference type="PANTHER" id="PTHR38049:SF2">
    <property type="entry name" value="RICIN B LECTIN DOMAIN-CONTAINING PROTEIN"/>
    <property type="match status" value="1"/>
</dbReference>
<dbReference type="EMBL" id="KV441550">
    <property type="protein sequence ID" value="OAG08663.1"/>
    <property type="molecule type" value="Genomic_DNA"/>
</dbReference>